<dbReference type="AlphaFoldDB" id="A0A7W9SFY1"/>
<dbReference type="InterPro" id="IPR019657">
    <property type="entry name" value="ComFB"/>
</dbReference>
<evidence type="ECO:0000313" key="2">
    <source>
        <dbReference type="EMBL" id="MBB6040696.1"/>
    </source>
</evidence>
<name>A0A7W9SFY1_9FIRM</name>
<feature type="region of interest" description="Disordered" evidence="1">
    <location>
        <begin position="266"/>
        <end position="294"/>
    </location>
</feature>
<feature type="compositionally biased region" description="Basic and acidic residues" evidence="1">
    <location>
        <begin position="266"/>
        <end position="286"/>
    </location>
</feature>
<keyword evidence="2" id="KW-0966">Cell projection</keyword>
<sequence length="294" mass="32721">MATKKTTKSNKTSHVLNLLTSAPVAEEALEQAGGNAQANAGGNASGTPGVTIDPAMLSDFHEAAKKTKEAAEHFDGAVSNFQSAVDNFDVKEEQMKEEHKKEAEKAEKQKEEKQKEELQRALEEESRAENHEKEEPASLPSYKKSKITVIDESSENDKITNEIQLNLEKKLLAEYDEPEPEFHIVNVMLDILKTKDVRGLIQKHGGCTCDKCIADVTALSLTQLPAKYVVLDKDKTSPMIGFYQSKYQSDIFVAMLKAVLEVKMHPHHDPNRGRDTTKFDAEERKNLKNSQGIA</sequence>
<accession>A0A7W9SFY1</accession>
<protein>
    <submittedName>
        <fullName evidence="2">Flagellar biosynthesis GTPase FlhF</fullName>
    </submittedName>
</protein>
<dbReference type="EMBL" id="JACHHH010000002">
    <property type="protein sequence ID" value="MBB6040696.1"/>
    <property type="molecule type" value="Genomic_DNA"/>
</dbReference>
<feature type="region of interest" description="Disordered" evidence="1">
    <location>
        <begin position="92"/>
        <end position="140"/>
    </location>
</feature>
<dbReference type="Pfam" id="PF10719">
    <property type="entry name" value="ComFB"/>
    <property type="match status" value="1"/>
</dbReference>
<keyword evidence="2" id="KW-0282">Flagellum</keyword>
<dbReference type="Proteomes" id="UP000522163">
    <property type="component" value="Unassembled WGS sequence"/>
</dbReference>
<feature type="compositionally biased region" description="Basic and acidic residues" evidence="1">
    <location>
        <begin position="92"/>
        <end position="136"/>
    </location>
</feature>
<evidence type="ECO:0000313" key="3">
    <source>
        <dbReference type="Proteomes" id="UP000522163"/>
    </source>
</evidence>
<keyword evidence="2" id="KW-0969">Cilium</keyword>
<dbReference type="RefSeq" id="WP_183682920.1">
    <property type="nucleotide sequence ID" value="NZ_JACHHH010000002.1"/>
</dbReference>
<evidence type="ECO:0000256" key="1">
    <source>
        <dbReference type="SAM" id="MobiDB-lite"/>
    </source>
</evidence>
<proteinExistence type="predicted"/>
<dbReference type="GeneID" id="85014216"/>
<gene>
    <name evidence="2" type="ORF">HNQ46_000659</name>
</gene>
<feature type="region of interest" description="Disordered" evidence="1">
    <location>
        <begin position="29"/>
        <end position="52"/>
    </location>
</feature>
<reference evidence="2 3" key="1">
    <citation type="submission" date="2020-08" db="EMBL/GenBank/DDBJ databases">
        <title>Genomic Encyclopedia of Type Strains, Phase IV (KMG-IV): sequencing the most valuable type-strain genomes for metagenomic binning, comparative biology and taxonomic classification.</title>
        <authorList>
            <person name="Goeker M."/>
        </authorList>
    </citation>
    <scope>NUCLEOTIDE SEQUENCE [LARGE SCALE GENOMIC DNA]</scope>
    <source>
        <strain evidence="2 3">DSM 17245</strain>
    </source>
</reference>
<feature type="compositionally biased region" description="Low complexity" evidence="1">
    <location>
        <begin position="30"/>
        <end position="42"/>
    </location>
</feature>
<organism evidence="2 3">
    <name type="scientific">Oribacterium sinus</name>
    <dbReference type="NCBI Taxonomy" id="237576"/>
    <lineage>
        <taxon>Bacteria</taxon>
        <taxon>Bacillati</taxon>
        <taxon>Bacillota</taxon>
        <taxon>Clostridia</taxon>
        <taxon>Lachnospirales</taxon>
        <taxon>Lachnospiraceae</taxon>
        <taxon>Oribacterium</taxon>
    </lineage>
</organism>
<comment type="caution">
    <text evidence="2">The sequence shown here is derived from an EMBL/GenBank/DDBJ whole genome shotgun (WGS) entry which is preliminary data.</text>
</comment>